<reference evidence="3" key="1">
    <citation type="submission" date="2016-06" db="EMBL/GenBank/DDBJ databases">
        <authorList>
            <person name="Varghese N."/>
        </authorList>
    </citation>
    <scope>NUCLEOTIDE SEQUENCE [LARGE SCALE GENOMIC DNA]</scope>
    <source>
        <strain evidence="3">DSM 43171</strain>
    </source>
</reference>
<proteinExistence type="predicted"/>
<keyword evidence="1" id="KW-0812">Transmembrane</keyword>
<protein>
    <submittedName>
        <fullName evidence="2">Cytochrome c-type biogenesis protein</fullName>
    </submittedName>
</protein>
<feature type="transmembrane region" description="Helical" evidence="1">
    <location>
        <begin position="160"/>
        <end position="180"/>
    </location>
</feature>
<dbReference type="OrthoDB" id="9803065at2"/>
<dbReference type="Proteomes" id="UP000199408">
    <property type="component" value="Unassembled WGS sequence"/>
</dbReference>
<dbReference type="STRING" id="47864.GA0070560_13310"/>
<feature type="transmembrane region" description="Helical" evidence="1">
    <location>
        <begin position="12"/>
        <end position="35"/>
    </location>
</feature>
<dbReference type="PANTHER" id="PTHR31272">
    <property type="entry name" value="CYTOCHROME C-TYPE BIOGENESIS PROTEIN HI_1454-RELATED"/>
    <property type="match status" value="1"/>
</dbReference>
<feature type="transmembrane region" description="Helical" evidence="1">
    <location>
        <begin position="241"/>
        <end position="262"/>
    </location>
</feature>
<feature type="transmembrane region" description="Helical" evidence="1">
    <location>
        <begin position="128"/>
        <end position="148"/>
    </location>
</feature>
<organism evidence="2 3">
    <name type="scientific">Micromonospora halophytica</name>
    <dbReference type="NCBI Taxonomy" id="47864"/>
    <lineage>
        <taxon>Bacteria</taxon>
        <taxon>Bacillati</taxon>
        <taxon>Actinomycetota</taxon>
        <taxon>Actinomycetes</taxon>
        <taxon>Micromonosporales</taxon>
        <taxon>Micromonosporaceae</taxon>
        <taxon>Micromonospora</taxon>
    </lineage>
</organism>
<evidence type="ECO:0000313" key="3">
    <source>
        <dbReference type="Proteomes" id="UP000199408"/>
    </source>
</evidence>
<feature type="transmembrane region" description="Helical" evidence="1">
    <location>
        <begin position="93"/>
        <end position="116"/>
    </location>
</feature>
<gene>
    <name evidence="2" type="ORF">GA0070560_13310</name>
</gene>
<evidence type="ECO:0000313" key="2">
    <source>
        <dbReference type="EMBL" id="SCG70065.1"/>
    </source>
</evidence>
<accession>A0A1C5JHK8</accession>
<dbReference type="AlphaFoldDB" id="A0A1C5JHK8"/>
<evidence type="ECO:0000256" key="1">
    <source>
        <dbReference type="SAM" id="Phobius"/>
    </source>
</evidence>
<name>A0A1C5JHK8_9ACTN</name>
<dbReference type="EMBL" id="FMDN01000033">
    <property type="protein sequence ID" value="SCG70065.1"/>
    <property type="molecule type" value="Genomic_DNA"/>
</dbReference>
<keyword evidence="1" id="KW-0472">Membrane</keyword>
<dbReference type="RefSeq" id="WP_091302651.1">
    <property type="nucleotide sequence ID" value="NZ_FMDN01000033.1"/>
</dbReference>
<dbReference type="PANTHER" id="PTHR31272:SF4">
    <property type="entry name" value="CYTOCHROME C-TYPE BIOGENESIS PROTEIN HI_1454-RELATED"/>
    <property type="match status" value="1"/>
</dbReference>
<keyword evidence="1" id="KW-1133">Transmembrane helix</keyword>
<feature type="transmembrane region" description="Helical" evidence="1">
    <location>
        <begin position="203"/>
        <end position="229"/>
    </location>
</feature>
<dbReference type="InterPro" id="IPR051790">
    <property type="entry name" value="Cytochrome_c-biogenesis_DsbD"/>
</dbReference>
<keyword evidence="3" id="KW-1185">Reference proteome</keyword>
<sequence length="280" mass="28794">MGETFRQLAESGPLLLAVGAAALAGLVSFLSPCVLPLMPGYLSYVTGLAGADLEGRPRTVPSAAVGAGDSSGGGVAVATPPQTRSAAAVKGRVLAGTLLFIAGFTAVFVATAILFSGVGKLFFQHERTLEVVIGGLIVVLGFGYLGVIPGLQREFRIQRLPAAGLLGAPVLGVVFALSWVPCTGPTLSAVLGMATVDGRTDRAVVLAVAYCLGLGVPFILFGLGFHRLLGVFRAVRRNSRWVTRIGGALLILIGLALITGGWQNFVIWLQTTVGVGEVSI</sequence>